<evidence type="ECO:0000313" key="3">
    <source>
        <dbReference type="Proteomes" id="UP000239549"/>
    </source>
</evidence>
<reference evidence="3" key="1">
    <citation type="submission" date="2018-02" db="EMBL/GenBank/DDBJ databases">
        <title>Genome sequence of Desulfocucumis palustris strain NAW-5.</title>
        <authorList>
            <person name="Watanabe M."/>
            <person name="Kojima H."/>
            <person name="Fukui M."/>
        </authorList>
    </citation>
    <scope>NUCLEOTIDE SEQUENCE [LARGE SCALE GENOMIC DNA]</scope>
    <source>
        <strain evidence="3">NAW-5</strain>
    </source>
</reference>
<gene>
    <name evidence="2" type="ORF">DCCM_4009</name>
</gene>
<feature type="transmembrane region" description="Helical" evidence="1">
    <location>
        <begin position="14"/>
        <end position="34"/>
    </location>
</feature>
<evidence type="ECO:0000313" key="2">
    <source>
        <dbReference type="EMBL" id="GBF34889.1"/>
    </source>
</evidence>
<sequence>MELLKYHFVKRKSWMRIPAFSIFFFFLLAGFGYWPVEKLNLSCMGGRAFLGQLD</sequence>
<protein>
    <submittedName>
        <fullName evidence="2">Uncharacterized protein</fullName>
    </submittedName>
</protein>
<accession>A0A2L2XEV1</accession>
<evidence type="ECO:0000256" key="1">
    <source>
        <dbReference type="SAM" id="Phobius"/>
    </source>
</evidence>
<organism evidence="2 3">
    <name type="scientific">Desulfocucumis palustris</name>
    <dbReference type="NCBI Taxonomy" id="1898651"/>
    <lineage>
        <taxon>Bacteria</taxon>
        <taxon>Bacillati</taxon>
        <taxon>Bacillota</taxon>
        <taxon>Clostridia</taxon>
        <taxon>Eubacteriales</taxon>
        <taxon>Desulfocucumaceae</taxon>
        <taxon>Desulfocucumis</taxon>
    </lineage>
</organism>
<keyword evidence="1" id="KW-0472">Membrane</keyword>
<keyword evidence="1" id="KW-0812">Transmembrane</keyword>
<dbReference type="Proteomes" id="UP000239549">
    <property type="component" value="Unassembled WGS sequence"/>
</dbReference>
<name>A0A2L2XEV1_9FIRM</name>
<dbReference type="AlphaFoldDB" id="A0A2L2XEV1"/>
<keyword evidence="1" id="KW-1133">Transmembrane helix</keyword>
<keyword evidence="3" id="KW-1185">Reference proteome</keyword>
<dbReference type="EMBL" id="BFAV01000153">
    <property type="protein sequence ID" value="GBF34889.1"/>
    <property type="molecule type" value="Genomic_DNA"/>
</dbReference>
<proteinExistence type="predicted"/>
<comment type="caution">
    <text evidence="2">The sequence shown here is derived from an EMBL/GenBank/DDBJ whole genome shotgun (WGS) entry which is preliminary data.</text>
</comment>